<dbReference type="InterPro" id="IPR036691">
    <property type="entry name" value="Endo/exonu/phosph_ase_sf"/>
</dbReference>
<dbReference type="GO" id="GO:0003824">
    <property type="term" value="F:catalytic activity"/>
    <property type="evidence" value="ECO:0007669"/>
    <property type="project" value="InterPro"/>
</dbReference>
<protein>
    <recommendedName>
        <fullName evidence="1">Endonuclease/exonuclease/phosphatase domain-containing protein</fullName>
    </recommendedName>
</protein>
<evidence type="ECO:0000313" key="2">
    <source>
        <dbReference type="EMBL" id="JAV78013.1"/>
    </source>
</evidence>
<name>A0A1Y1LWU6_PHOPY</name>
<dbReference type="AlphaFoldDB" id="A0A1Y1LWU6"/>
<evidence type="ECO:0000259" key="1">
    <source>
        <dbReference type="Pfam" id="PF03372"/>
    </source>
</evidence>
<sequence>MDHKINTISQIKILNWNANGIKKQLNLLKCFLTRHSIDIACISETHLGHSEKLKISGYRIYRTDRNANIASGGVAIIIKHKIIHHECQPPNTMNLETVGIRIKAQDGTSVNIICAYKHRPNTID</sequence>
<reference evidence="2" key="1">
    <citation type="journal article" date="2016" name="Sci. Rep.">
        <title>Molecular characterization of firefly nuptial gifts: a multi-omics approach sheds light on postcopulatory sexual selection.</title>
        <authorList>
            <person name="Al-Wathiqui N."/>
            <person name="Fallon T.R."/>
            <person name="South A."/>
            <person name="Weng J.K."/>
            <person name="Lewis S.M."/>
        </authorList>
    </citation>
    <scope>NUCLEOTIDE SEQUENCE</scope>
</reference>
<dbReference type="Gene3D" id="3.60.10.10">
    <property type="entry name" value="Endonuclease/exonuclease/phosphatase"/>
    <property type="match status" value="1"/>
</dbReference>
<feature type="domain" description="Endonuclease/exonuclease/phosphatase" evidence="1">
    <location>
        <begin position="15"/>
        <end position="114"/>
    </location>
</feature>
<dbReference type="InterPro" id="IPR005135">
    <property type="entry name" value="Endo/exonuclease/phosphatase"/>
</dbReference>
<dbReference type="SUPFAM" id="SSF56219">
    <property type="entry name" value="DNase I-like"/>
    <property type="match status" value="1"/>
</dbReference>
<dbReference type="Pfam" id="PF03372">
    <property type="entry name" value="Exo_endo_phos"/>
    <property type="match status" value="1"/>
</dbReference>
<organism evidence="2">
    <name type="scientific">Photinus pyralis</name>
    <name type="common">Common eastern firefly</name>
    <name type="synonym">Lampyris pyralis</name>
    <dbReference type="NCBI Taxonomy" id="7054"/>
    <lineage>
        <taxon>Eukaryota</taxon>
        <taxon>Metazoa</taxon>
        <taxon>Ecdysozoa</taxon>
        <taxon>Arthropoda</taxon>
        <taxon>Hexapoda</taxon>
        <taxon>Insecta</taxon>
        <taxon>Pterygota</taxon>
        <taxon>Neoptera</taxon>
        <taxon>Endopterygota</taxon>
        <taxon>Coleoptera</taxon>
        <taxon>Polyphaga</taxon>
        <taxon>Elateriformia</taxon>
        <taxon>Elateroidea</taxon>
        <taxon>Lampyridae</taxon>
        <taxon>Lampyrinae</taxon>
        <taxon>Photinus</taxon>
    </lineage>
</organism>
<accession>A0A1Y1LWU6</accession>
<proteinExistence type="predicted"/>
<dbReference type="EMBL" id="GEZM01044964">
    <property type="protein sequence ID" value="JAV78013.1"/>
    <property type="molecule type" value="Transcribed_RNA"/>
</dbReference>